<dbReference type="Pfam" id="PF01157">
    <property type="entry name" value="Ribosomal_L21e"/>
    <property type="match status" value="1"/>
</dbReference>
<proteinExistence type="inferred from homology"/>
<comment type="similarity">
    <text evidence="1 5">Belongs to the eukaryotic ribosomal protein eL21 family.</text>
</comment>
<dbReference type="GO" id="GO:0006412">
    <property type="term" value="P:translation"/>
    <property type="evidence" value="ECO:0007669"/>
    <property type="project" value="UniProtKB-UniRule"/>
</dbReference>
<dbReference type="InterPro" id="IPR001147">
    <property type="entry name" value="Ribosomal_eL21"/>
</dbReference>
<dbReference type="GO" id="GO:0003735">
    <property type="term" value="F:structural constituent of ribosome"/>
    <property type="evidence" value="ECO:0007669"/>
    <property type="project" value="InterPro"/>
</dbReference>
<evidence type="ECO:0000256" key="6">
    <source>
        <dbReference type="SAM" id="MobiDB-lite"/>
    </source>
</evidence>
<dbReference type="InterPro" id="IPR036948">
    <property type="entry name" value="Ribosomal_eL21_sf"/>
</dbReference>
<feature type="region of interest" description="Disordered" evidence="6">
    <location>
        <begin position="1"/>
        <end position="33"/>
    </location>
</feature>
<dbReference type="FunFam" id="2.30.30.70:FF:000001">
    <property type="entry name" value="60S ribosomal protein L21"/>
    <property type="match status" value="1"/>
</dbReference>
<keyword evidence="3 5" id="KW-0687">Ribonucleoprotein</keyword>
<evidence type="ECO:0000256" key="3">
    <source>
        <dbReference type="ARBA" id="ARBA00023274"/>
    </source>
</evidence>
<dbReference type="GO" id="GO:0005840">
    <property type="term" value="C:ribosome"/>
    <property type="evidence" value="ECO:0007669"/>
    <property type="project" value="UniProtKB-KW"/>
</dbReference>
<dbReference type="PANTHER" id="PTHR20981">
    <property type="entry name" value="60S RIBOSOMAL PROTEIN L21"/>
    <property type="match status" value="1"/>
</dbReference>
<dbReference type="EMBL" id="KX764887">
    <property type="protein sequence ID" value="AOZ55974.1"/>
    <property type="molecule type" value="Genomic_DNA"/>
</dbReference>
<dbReference type="GO" id="GO:1990904">
    <property type="term" value="C:ribonucleoprotein complex"/>
    <property type="evidence" value="ECO:0007669"/>
    <property type="project" value="UniProtKB-KW"/>
</dbReference>
<evidence type="ECO:0000256" key="4">
    <source>
        <dbReference type="ARBA" id="ARBA00035219"/>
    </source>
</evidence>
<dbReference type="Gene3D" id="2.30.30.70">
    <property type="entry name" value="Ribosomal protein L21"/>
    <property type="match status" value="1"/>
</dbReference>
<dbReference type="SUPFAM" id="SSF50104">
    <property type="entry name" value="Translation proteins SH3-like domain"/>
    <property type="match status" value="1"/>
</dbReference>
<evidence type="ECO:0000256" key="1">
    <source>
        <dbReference type="ARBA" id="ARBA00008427"/>
    </source>
</evidence>
<dbReference type="InterPro" id="IPR022856">
    <property type="entry name" value="Ribosomal_eL21_arc"/>
</dbReference>
<dbReference type="HAMAP" id="MF_00369">
    <property type="entry name" value="Ribosomal_eL21"/>
    <property type="match status" value="1"/>
</dbReference>
<organism evidence="7">
    <name type="scientific">uncultured korarchaeote</name>
    <dbReference type="NCBI Taxonomy" id="161241"/>
    <lineage>
        <taxon>Archaea</taxon>
        <taxon>Thermoproteota</taxon>
        <taxon>environmental samples</taxon>
    </lineage>
</organism>
<protein>
    <recommendedName>
        <fullName evidence="4 5">Large ribosomal subunit protein eL21</fullName>
    </recommendedName>
</protein>
<sequence>MVKPSKGYRRRTRSLLRKHPRERGMPPPSTILRKPNIGDEVVIKINPAVHRGMPHYRYHGKVAVVAGYRGRAIILKTRLGSKEKTLFVRSEHISLMK</sequence>
<dbReference type="InterPro" id="IPR008991">
    <property type="entry name" value="Translation_prot_SH3-like_sf"/>
</dbReference>
<reference evidence="7" key="1">
    <citation type="journal article" date="2017" name="Nature">
        <title>Metagenomic exploration of ASGARD archaea illuminates the origin of cellular complexity in eukaryotes.</title>
        <authorList>
            <person name="Zaremba-Niedzwiedzka K."/>
            <person name="Caceres E.F."/>
            <person name="Saw J.H.W."/>
            <person name="Backstrom D."/>
            <person name="Juzokaite L."/>
            <person name="Vancaester E."/>
            <person name="Seitz K.W."/>
            <person name="Anantharaman K."/>
            <person name="Starnawski P."/>
            <person name="Kjeldsen K.U."/>
            <person name="Stott M.B."/>
            <person name="Nunoura T."/>
            <person name="Banfield J.F."/>
            <person name="Schramm A."/>
            <person name="Baker B.J."/>
            <person name="Spang A."/>
            <person name="Ettema T.J.G."/>
        </authorList>
    </citation>
    <scope>NUCLEOTIDE SEQUENCE</scope>
    <source>
        <strain evidence="7">TIV_3</strain>
    </source>
</reference>
<accession>A0A1L2JM13</accession>
<name>A0A1L2JM13_9CREN</name>
<keyword evidence="2 5" id="KW-0689">Ribosomal protein</keyword>
<gene>
    <name evidence="5" type="primary">rpl21e</name>
</gene>
<dbReference type="NCBIfam" id="NF003303">
    <property type="entry name" value="PRK04306.1"/>
    <property type="match status" value="1"/>
</dbReference>
<evidence type="ECO:0000256" key="5">
    <source>
        <dbReference type="HAMAP-Rule" id="MF_00369"/>
    </source>
</evidence>
<feature type="compositionally biased region" description="Basic residues" evidence="6">
    <location>
        <begin position="1"/>
        <end position="21"/>
    </location>
</feature>
<dbReference type="AlphaFoldDB" id="A0A1L2JM13"/>
<evidence type="ECO:0000313" key="7">
    <source>
        <dbReference type="EMBL" id="AOZ55974.1"/>
    </source>
</evidence>
<evidence type="ECO:0000256" key="2">
    <source>
        <dbReference type="ARBA" id="ARBA00022980"/>
    </source>
</evidence>